<comment type="subunit">
    <text evidence="3 17">Acetyl-CoA carboxylase is a heterohexamer of biotin carboxyl carrier protein, biotin carboxylase and the two subunits of carboxyl transferase in a 2:2 complex.</text>
</comment>
<evidence type="ECO:0000313" key="21">
    <source>
        <dbReference type="Proteomes" id="UP000321574"/>
    </source>
</evidence>
<dbReference type="SMART" id="SM00878">
    <property type="entry name" value="Biotin_carb_C"/>
    <property type="match status" value="1"/>
</dbReference>
<dbReference type="InterPro" id="IPR004549">
    <property type="entry name" value="Acetyl_CoA_COase_biotin_COase"/>
</dbReference>
<dbReference type="FunFam" id="3.30.470.20:FF:000028">
    <property type="entry name" value="Methylcrotonoyl-CoA carboxylase subunit alpha, mitochondrial"/>
    <property type="match status" value="1"/>
</dbReference>
<dbReference type="Proteomes" id="UP000321574">
    <property type="component" value="Unassembled WGS sequence"/>
</dbReference>
<dbReference type="InterPro" id="IPR013815">
    <property type="entry name" value="ATP_grasp_subdomain_1"/>
</dbReference>
<dbReference type="EMBL" id="VDUW01000005">
    <property type="protein sequence ID" value="TXL64446.1"/>
    <property type="molecule type" value="Genomic_DNA"/>
</dbReference>
<dbReference type="UniPathway" id="UPA00655">
    <property type="reaction ID" value="UER00711"/>
</dbReference>
<feature type="domain" description="ATP-grasp" evidence="18">
    <location>
        <begin position="120"/>
        <end position="318"/>
    </location>
</feature>
<dbReference type="Gene3D" id="3.30.470.20">
    <property type="entry name" value="ATP-grasp fold, B domain"/>
    <property type="match status" value="1"/>
</dbReference>
<evidence type="ECO:0000256" key="6">
    <source>
        <dbReference type="ARBA" id="ARBA00022598"/>
    </source>
</evidence>
<dbReference type="InterPro" id="IPR011761">
    <property type="entry name" value="ATP-grasp"/>
</dbReference>
<evidence type="ECO:0000256" key="12">
    <source>
        <dbReference type="ARBA" id="ARBA00023098"/>
    </source>
</evidence>
<keyword evidence="12 17" id="KW-0443">Lipid metabolism</keyword>
<dbReference type="InterPro" id="IPR005481">
    <property type="entry name" value="BC-like_N"/>
</dbReference>
<dbReference type="Gene3D" id="3.40.50.20">
    <property type="match status" value="1"/>
</dbReference>
<dbReference type="PROSITE" id="PS00866">
    <property type="entry name" value="CPSASE_1"/>
    <property type="match status" value="1"/>
</dbReference>
<evidence type="ECO:0000256" key="2">
    <source>
        <dbReference type="ARBA" id="ARBA00004956"/>
    </source>
</evidence>
<dbReference type="GO" id="GO:0005524">
    <property type="term" value="F:ATP binding"/>
    <property type="evidence" value="ECO:0007669"/>
    <property type="project" value="UniProtKB-UniRule"/>
</dbReference>
<comment type="caution">
    <text evidence="20">The sequence shown here is derived from an EMBL/GenBank/DDBJ whole genome shotgun (WGS) entry which is preliminary data.</text>
</comment>
<keyword evidence="13 17" id="KW-0275">Fatty acid biosynthesis</keyword>
<keyword evidence="9 17" id="KW-0276">Fatty acid metabolism</keyword>
<dbReference type="GO" id="GO:2001295">
    <property type="term" value="P:malonyl-CoA biosynthetic process"/>
    <property type="evidence" value="ECO:0007669"/>
    <property type="project" value="UniProtKB-UniPathway"/>
</dbReference>
<dbReference type="InterPro" id="IPR011764">
    <property type="entry name" value="Biotin_carboxylation_dom"/>
</dbReference>
<feature type="domain" description="Biotin carboxylation" evidence="19">
    <location>
        <begin position="1"/>
        <end position="447"/>
    </location>
</feature>
<dbReference type="OrthoDB" id="9807469at2"/>
<reference evidence="20 21" key="1">
    <citation type="submission" date="2019-06" db="EMBL/GenBank/DDBJ databases">
        <title>Cerasibacillus sp. nov., isolated from maize field.</title>
        <authorList>
            <person name="Lin S.-Y."/>
            <person name="Tsai C.-F."/>
            <person name="Young C.-C."/>
        </authorList>
    </citation>
    <scope>NUCLEOTIDE SEQUENCE [LARGE SCALE GENOMIC DNA]</scope>
    <source>
        <strain evidence="20 21">CC-CFT480</strain>
    </source>
</reference>
<evidence type="ECO:0000256" key="16">
    <source>
        <dbReference type="PROSITE-ProRule" id="PRU00409"/>
    </source>
</evidence>
<dbReference type="PROSITE" id="PS50975">
    <property type="entry name" value="ATP_GRASP"/>
    <property type="match status" value="1"/>
</dbReference>
<evidence type="ECO:0000256" key="1">
    <source>
        <dbReference type="ARBA" id="ARBA00003761"/>
    </source>
</evidence>
<dbReference type="AlphaFoldDB" id="A0A5C8NRY1"/>
<protein>
    <recommendedName>
        <fullName evidence="4 17">Biotin carboxylase</fullName>
        <ecNumber evidence="4 17">6.3.4.14</ecNumber>
    </recommendedName>
    <alternativeName>
        <fullName evidence="17">Acetyl-coenzyme A carboxylase biotin carboxylase subunit A</fullName>
    </alternativeName>
</protein>
<dbReference type="Pfam" id="PF00289">
    <property type="entry name" value="Biotin_carb_N"/>
    <property type="match status" value="1"/>
</dbReference>
<gene>
    <name evidence="20" type="primary">accC</name>
    <name evidence="20" type="ORF">FHP05_08995</name>
</gene>
<organism evidence="20 21">
    <name type="scientific">Cerasibacillus terrae</name>
    <dbReference type="NCBI Taxonomy" id="2498845"/>
    <lineage>
        <taxon>Bacteria</taxon>
        <taxon>Bacillati</taxon>
        <taxon>Bacillota</taxon>
        <taxon>Bacilli</taxon>
        <taxon>Bacillales</taxon>
        <taxon>Bacillaceae</taxon>
        <taxon>Cerasibacillus</taxon>
    </lineage>
</organism>
<dbReference type="RefSeq" id="WP_147667248.1">
    <property type="nucleotide sequence ID" value="NZ_VDUW01000005.1"/>
</dbReference>
<evidence type="ECO:0000256" key="14">
    <source>
        <dbReference type="ARBA" id="ARBA00023267"/>
    </source>
</evidence>
<sequence length="451" mass="50270">MIKKVLIANRGEIAVRIIQACQELNIETVAVFSEADREALHVELAEEAYCIGPAPSSQSYLNIENILKIATLTNVDAIHPGYGFLAENVEFASLCKQCDITFIGPSPESIKQMGIKDVARQTMKEANVPIAPGSDGVIQNKDEAIQLAEEIGFPIIIKATAGGGGKGIRVARDVDSLKKGIEITEQEANTAFGNPGVYLEKYIEDFRHIEIQILADTHGNTVHLGERDCTIQRRMQKLIEETPSPAITTETREKMGESAIQAAKAVNYVGAGTVEFIYDYVNDIFYFMEMNTRIQVEHPITEMVTGIDIVKEQLRIASGLELQIKQEDIEQSGWSMECRINAEDPENNFMPSPGEIKQIIPPGGFGIRVDTAVYPGYTIQPFYDSMIAKLIVHGKNREDVITKMKRALQHYTIKGVKTTIPFLYQVLQNEDFISGEYNTNFLKIYSEKQEV</sequence>
<keyword evidence="6 17" id="KW-0436">Ligase</keyword>
<keyword evidence="7" id="KW-0479">Metal-binding</keyword>
<evidence type="ECO:0000256" key="10">
    <source>
        <dbReference type="ARBA" id="ARBA00022840"/>
    </source>
</evidence>
<dbReference type="EC" id="6.3.4.14" evidence="4 17"/>
<dbReference type="InterPro" id="IPR051602">
    <property type="entry name" value="ACC_Biotin_Carboxylase"/>
</dbReference>
<evidence type="ECO:0000313" key="20">
    <source>
        <dbReference type="EMBL" id="TXL64446.1"/>
    </source>
</evidence>
<evidence type="ECO:0000256" key="9">
    <source>
        <dbReference type="ARBA" id="ARBA00022832"/>
    </source>
</evidence>
<dbReference type="SUPFAM" id="SSF51246">
    <property type="entry name" value="Rudiment single hybrid motif"/>
    <property type="match status" value="1"/>
</dbReference>
<dbReference type="Gene3D" id="3.30.1490.20">
    <property type="entry name" value="ATP-grasp fold, A domain"/>
    <property type="match status" value="1"/>
</dbReference>
<dbReference type="InterPro" id="IPR011054">
    <property type="entry name" value="Rudment_hybrid_motif"/>
</dbReference>
<evidence type="ECO:0000259" key="19">
    <source>
        <dbReference type="PROSITE" id="PS50979"/>
    </source>
</evidence>
<evidence type="ECO:0000256" key="17">
    <source>
        <dbReference type="RuleBase" id="RU365063"/>
    </source>
</evidence>
<dbReference type="GO" id="GO:0046872">
    <property type="term" value="F:metal ion binding"/>
    <property type="evidence" value="ECO:0007669"/>
    <property type="project" value="UniProtKB-KW"/>
</dbReference>
<dbReference type="NCBIfam" id="NF006367">
    <property type="entry name" value="PRK08591.1"/>
    <property type="match status" value="1"/>
</dbReference>
<dbReference type="PROSITE" id="PS00867">
    <property type="entry name" value="CPSASE_2"/>
    <property type="match status" value="1"/>
</dbReference>
<dbReference type="InterPro" id="IPR005482">
    <property type="entry name" value="Biotin_COase_C"/>
</dbReference>
<comment type="pathway">
    <text evidence="2 17">Lipid metabolism; malonyl-CoA biosynthesis; malonyl-CoA from acetyl-CoA: step 1/1.</text>
</comment>
<comment type="function">
    <text evidence="1 17">This protein is a component of the acetyl coenzyme A carboxylase complex; first, biotin carboxylase catalyzes the carboxylation of the carrier protein and then the transcarboxylase transfers the carboxyl group to form malonyl-CoA.</text>
</comment>
<accession>A0A5C8NRY1</accession>
<dbReference type="Pfam" id="PF02786">
    <property type="entry name" value="CPSase_L_D2"/>
    <property type="match status" value="1"/>
</dbReference>
<keyword evidence="8 16" id="KW-0547">Nucleotide-binding</keyword>
<evidence type="ECO:0000256" key="3">
    <source>
        <dbReference type="ARBA" id="ARBA00011750"/>
    </source>
</evidence>
<dbReference type="InterPro" id="IPR016185">
    <property type="entry name" value="PreATP-grasp_dom_sf"/>
</dbReference>
<dbReference type="SUPFAM" id="SSF56059">
    <property type="entry name" value="Glutathione synthetase ATP-binding domain-like"/>
    <property type="match status" value="1"/>
</dbReference>
<evidence type="ECO:0000256" key="7">
    <source>
        <dbReference type="ARBA" id="ARBA00022723"/>
    </source>
</evidence>
<dbReference type="GO" id="GO:0006633">
    <property type="term" value="P:fatty acid biosynthetic process"/>
    <property type="evidence" value="ECO:0007669"/>
    <property type="project" value="UniProtKB-KW"/>
</dbReference>
<dbReference type="SUPFAM" id="SSF52440">
    <property type="entry name" value="PreATP-grasp domain"/>
    <property type="match status" value="1"/>
</dbReference>
<proteinExistence type="predicted"/>
<evidence type="ECO:0000256" key="13">
    <source>
        <dbReference type="ARBA" id="ARBA00023160"/>
    </source>
</evidence>
<comment type="catalytic activity">
    <reaction evidence="15 17">
        <text>N(6)-biotinyl-L-lysyl-[protein] + hydrogencarbonate + ATP = N(6)-carboxybiotinyl-L-lysyl-[protein] + ADP + phosphate + H(+)</text>
        <dbReference type="Rhea" id="RHEA:13501"/>
        <dbReference type="Rhea" id="RHEA-COMP:10505"/>
        <dbReference type="Rhea" id="RHEA-COMP:10506"/>
        <dbReference type="ChEBI" id="CHEBI:15378"/>
        <dbReference type="ChEBI" id="CHEBI:17544"/>
        <dbReference type="ChEBI" id="CHEBI:30616"/>
        <dbReference type="ChEBI" id="CHEBI:43474"/>
        <dbReference type="ChEBI" id="CHEBI:83144"/>
        <dbReference type="ChEBI" id="CHEBI:83145"/>
        <dbReference type="ChEBI" id="CHEBI:456216"/>
        <dbReference type="EC" id="6.3.4.14"/>
    </reaction>
</comment>
<keyword evidence="11" id="KW-0460">Magnesium</keyword>
<evidence type="ECO:0000256" key="11">
    <source>
        <dbReference type="ARBA" id="ARBA00022842"/>
    </source>
</evidence>
<keyword evidence="14 17" id="KW-0092">Biotin</keyword>
<dbReference type="NCBIfam" id="TIGR00514">
    <property type="entry name" value="accC"/>
    <property type="match status" value="1"/>
</dbReference>
<evidence type="ECO:0000259" key="18">
    <source>
        <dbReference type="PROSITE" id="PS50975"/>
    </source>
</evidence>
<dbReference type="PROSITE" id="PS50979">
    <property type="entry name" value="BC"/>
    <property type="match status" value="1"/>
</dbReference>
<dbReference type="FunFam" id="3.30.1490.20:FF:000018">
    <property type="entry name" value="Biotin carboxylase"/>
    <property type="match status" value="1"/>
</dbReference>
<evidence type="ECO:0000256" key="8">
    <source>
        <dbReference type="ARBA" id="ARBA00022741"/>
    </source>
</evidence>
<dbReference type="GO" id="GO:0004075">
    <property type="term" value="F:biotin carboxylase activity"/>
    <property type="evidence" value="ECO:0007669"/>
    <property type="project" value="UniProtKB-EC"/>
</dbReference>
<dbReference type="InterPro" id="IPR005479">
    <property type="entry name" value="CPAse_ATP-bd"/>
</dbReference>
<evidence type="ECO:0000256" key="5">
    <source>
        <dbReference type="ARBA" id="ARBA00022516"/>
    </source>
</evidence>
<keyword evidence="10 16" id="KW-0067">ATP-binding</keyword>
<keyword evidence="21" id="KW-1185">Reference proteome</keyword>
<dbReference type="Pfam" id="PF02785">
    <property type="entry name" value="Biotin_carb_C"/>
    <property type="match status" value="1"/>
</dbReference>
<name>A0A5C8NRY1_9BACI</name>
<dbReference type="FunFam" id="3.40.50.20:FF:000010">
    <property type="entry name" value="Propionyl-CoA carboxylase subunit alpha"/>
    <property type="match status" value="1"/>
</dbReference>
<dbReference type="PANTHER" id="PTHR48095">
    <property type="entry name" value="PYRUVATE CARBOXYLASE SUBUNIT A"/>
    <property type="match status" value="1"/>
</dbReference>
<keyword evidence="5 17" id="KW-0444">Lipid biosynthesis</keyword>
<evidence type="ECO:0000256" key="15">
    <source>
        <dbReference type="ARBA" id="ARBA00048600"/>
    </source>
</evidence>
<evidence type="ECO:0000256" key="4">
    <source>
        <dbReference type="ARBA" id="ARBA00013263"/>
    </source>
</evidence>
<dbReference type="PANTHER" id="PTHR48095:SF2">
    <property type="entry name" value="BIOTIN CARBOXYLASE, CHLOROPLASTIC"/>
    <property type="match status" value="1"/>
</dbReference>